<reference evidence="1 2" key="1">
    <citation type="journal article" date="2016" name="Nat. Commun.">
        <title>Thousands of microbial genomes shed light on interconnected biogeochemical processes in an aquifer system.</title>
        <authorList>
            <person name="Anantharaman K."/>
            <person name="Brown C.T."/>
            <person name="Hug L.A."/>
            <person name="Sharon I."/>
            <person name="Castelle C.J."/>
            <person name="Probst A.J."/>
            <person name="Thomas B.C."/>
            <person name="Singh A."/>
            <person name="Wilkins M.J."/>
            <person name="Karaoz U."/>
            <person name="Brodie E.L."/>
            <person name="Williams K.H."/>
            <person name="Hubbard S.S."/>
            <person name="Banfield J.F."/>
        </authorList>
    </citation>
    <scope>NUCLEOTIDE SEQUENCE [LARGE SCALE GENOMIC DNA]</scope>
</reference>
<dbReference type="Proteomes" id="UP000179099">
    <property type="component" value="Unassembled WGS sequence"/>
</dbReference>
<organism evidence="1 2">
    <name type="scientific">Candidatus Portnoybacteria bacterium RBG_19FT_COMBO_36_7</name>
    <dbReference type="NCBI Taxonomy" id="1801992"/>
    <lineage>
        <taxon>Bacteria</taxon>
        <taxon>Candidatus Portnoyibacteriota</taxon>
    </lineage>
</organism>
<evidence type="ECO:0000313" key="1">
    <source>
        <dbReference type="EMBL" id="OGZ33930.1"/>
    </source>
</evidence>
<protein>
    <submittedName>
        <fullName evidence="1">Uncharacterized protein</fullName>
    </submittedName>
</protein>
<proteinExistence type="predicted"/>
<gene>
    <name evidence="1" type="ORF">A2Y98_00445</name>
</gene>
<comment type="caution">
    <text evidence="1">The sequence shown here is derived from an EMBL/GenBank/DDBJ whole genome shotgun (WGS) entry which is preliminary data.</text>
</comment>
<evidence type="ECO:0000313" key="2">
    <source>
        <dbReference type="Proteomes" id="UP000179099"/>
    </source>
</evidence>
<dbReference type="EMBL" id="MHMW01000021">
    <property type="protein sequence ID" value="OGZ33930.1"/>
    <property type="molecule type" value="Genomic_DNA"/>
</dbReference>
<accession>A0A1G2F8I3</accession>
<name>A0A1G2F8I3_9BACT</name>
<dbReference type="AlphaFoldDB" id="A0A1G2F8I3"/>
<sequence>MSQKFDNKYNKGMKKANKKITMNDLAVMVKNGFDETGEKIEGIEKGLKKEIKSIGETNAREHEAIMLRLHNVAYRFELVELQKRVDVLEKKVGVRHK</sequence>